<dbReference type="GeneID" id="73378449"/>
<evidence type="ECO:0000313" key="6">
    <source>
        <dbReference type="Proteomes" id="UP001202479"/>
    </source>
</evidence>
<organism evidence="5 6">
    <name type="scientific">Candida oxycetoniae</name>
    <dbReference type="NCBI Taxonomy" id="497107"/>
    <lineage>
        <taxon>Eukaryota</taxon>
        <taxon>Fungi</taxon>
        <taxon>Dikarya</taxon>
        <taxon>Ascomycota</taxon>
        <taxon>Saccharomycotina</taxon>
        <taxon>Pichiomycetes</taxon>
        <taxon>Debaryomycetaceae</taxon>
        <taxon>Candida/Lodderomyces clade</taxon>
        <taxon>Candida</taxon>
    </lineage>
</organism>
<dbReference type="GO" id="GO:0034080">
    <property type="term" value="P:CENP-A containing chromatin assembly"/>
    <property type="evidence" value="ECO:0007669"/>
    <property type="project" value="TreeGrafter"/>
</dbReference>
<dbReference type="InterPro" id="IPR019544">
    <property type="entry name" value="Tetratricopeptide_SHNi-TPR_dom"/>
</dbReference>
<feature type="compositionally biased region" description="Acidic residues" evidence="3">
    <location>
        <begin position="151"/>
        <end position="165"/>
    </location>
</feature>
<dbReference type="Gene3D" id="1.25.40.10">
    <property type="entry name" value="Tetratricopeptide repeat domain"/>
    <property type="match status" value="1"/>
</dbReference>
<dbReference type="SUPFAM" id="SSF48452">
    <property type="entry name" value="TPR-like"/>
    <property type="match status" value="1"/>
</dbReference>
<reference evidence="5" key="1">
    <citation type="journal article" date="2022" name="DNA Res.">
        <title>Genome analysis of five recently described species of the CUG-Ser clade uncovers Candida theae as a new hybrid lineage with pathogenic potential in the Candida parapsilosis species complex.</title>
        <authorList>
            <person name="Mixao V."/>
            <person name="Del Olmo V."/>
            <person name="Hegedusova E."/>
            <person name="Saus E."/>
            <person name="Pryszcz L."/>
            <person name="Cillingova A."/>
            <person name="Nosek J."/>
            <person name="Gabaldon T."/>
        </authorList>
    </citation>
    <scope>NUCLEOTIDE SEQUENCE</scope>
    <source>
        <strain evidence="5">CBS 10844</strain>
    </source>
</reference>
<evidence type="ECO:0000313" key="5">
    <source>
        <dbReference type="EMBL" id="KAI3406351.2"/>
    </source>
</evidence>
<keyword evidence="2" id="KW-0802">TPR repeat</keyword>
<feature type="compositionally biased region" description="Acidic residues" evidence="3">
    <location>
        <begin position="87"/>
        <end position="99"/>
    </location>
</feature>
<feature type="region of interest" description="Disordered" evidence="3">
    <location>
        <begin position="364"/>
        <end position="405"/>
    </location>
</feature>
<dbReference type="EMBL" id="JAHUZD010000024">
    <property type="protein sequence ID" value="KAI3406351.2"/>
    <property type="molecule type" value="Genomic_DNA"/>
</dbReference>
<dbReference type="PANTHER" id="PTHR15081">
    <property type="entry name" value="NUCLEAR AUTOANTIGENIC SPERM PROTEIN NASP -RELATED"/>
    <property type="match status" value="1"/>
</dbReference>
<protein>
    <recommendedName>
        <fullName evidence="4">Tetratricopeptide SHNi-TPR domain-containing protein</fullName>
    </recommendedName>
</protein>
<dbReference type="InterPro" id="IPR011990">
    <property type="entry name" value="TPR-like_helical_dom_sf"/>
</dbReference>
<comment type="caution">
    <text evidence="5">The sequence shown here is derived from an EMBL/GenBank/DDBJ whole genome shotgun (WGS) entry which is preliminary data.</text>
</comment>
<keyword evidence="6" id="KW-1185">Reference proteome</keyword>
<dbReference type="InterPro" id="IPR051730">
    <property type="entry name" value="NASP-like"/>
</dbReference>
<dbReference type="GO" id="GO:0006335">
    <property type="term" value="P:DNA replication-dependent chromatin assembly"/>
    <property type="evidence" value="ECO:0007669"/>
    <property type="project" value="TreeGrafter"/>
</dbReference>
<dbReference type="PANTHER" id="PTHR15081:SF1">
    <property type="entry name" value="NUCLEAR AUTOANTIGENIC SPERM PROTEIN"/>
    <property type="match status" value="1"/>
</dbReference>
<feature type="domain" description="Tetratricopeptide SHNi-TPR" evidence="4">
    <location>
        <begin position="217"/>
        <end position="253"/>
    </location>
</feature>
<name>A0AAI9T020_9ASCO</name>
<proteinExistence type="predicted"/>
<dbReference type="GO" id="GO:0042393">
    <property type="term" value="F:histone binding"/>
    <property type="evidence" value="ECO:0007669"/>
    <property type="project" value="TreeGrafter"/>
</dbReference>
<feature type="compositionally biased region" description="Basic and acidic residues" evidence="3">
    <location>
        <begin position="394"/>
        <end position="405"/>
    </location>
</feature>
<evidence type="ECO:0000256" key="3">
    <source>
        <dbReference type="SAM" id="MobiDB-lite"/>
    </source>
</evidence>
<feature type="compositionally biased region" description="Basic and acidic residues" evidence="3">
    <location>
        <begin position="138"/>
        <end position="150"/>
    </location>
</feature>
<dbReference type="GO" id="GO:0005654">
    <property type="term" value="C:nucleoplasm"/>
    <property type="evidence" value="ECO:0007669"/>
    <property type="project" value="TreeGrafter"/>
</dbReference>
<sequence>MSLESARYTPEVDRLISEGSKAYALKDYDLASEKYGEACESYSEHHDGKEDGDLLLLYGKALFQSGVSKSGILGGIGANGVDTKAEDGEEQNGEEQNKDDDDKFQFYDAEPVEDVQKEGGDNGEEVKESGSGPGSEPGSEHDWEDVKDSENDQEGNQEEEQEESSFEIAWMTLDVARALFEDKLDKLKKPNFESPYIPNESSPTTEDEYIITLKKLSETYDILGEVSLEAENFPQSAQDLSKALKLRLELYPKSSSLVSESHYKLALALEFCLDDPESRTKAAEQIKLAIESTTERNSKEQDASKRKENDEMVLELQEKYDELKKDPQEDISQQQVDMIKGLLGVGGADAGTSVSASATLGALGASASGKSNSDQNPKPVNDLSNLVKKRKTTKGKEKDEKRAKK</sequence>
<dbReference type="AlphaFoldDB" id="A0AAI9T020"/>
<evidence type="ECO:0000259" key="4">
    <source>
        <dbReference type="Pfam" id="PF10516"/>
    </source>
</evidence>
<feature type="compositionally biased region" description="Polar residues" evidence="3">
    <location>
        <begin position="372"/>
        <end position="384"/>
    </location>
</feature>
<gene>
    <name evidence="5" type="ORF">KGF56_000832</name>
</gene>
<feature type="compositionally biased region" description="Basic and acidic residues" evidence="3">
    <location>
        <begin position="114"/>
        <end position="128"/>
    </location>
</feature>
<accession>A0AAI9T020</accession>
<keyword evidence="1" id="KW-0677">Repeat</keyword>
<dbReference type="Proteomes" id="UP001202479">
    <property type="component" value="Unassembled WGS sequence"/>
</dbReference>
<dbReference type="RefSeq" id="XP_049182096.1">
    <property type="nucleotide sequence ID" value="XM_049326782.1"/>
</dbReference>
<evidence type="ECO:0000256" key="1">
    <source>
        <dbReference type="ARBA" id="ARBA00022737"/>
    </source>
</evidence>
<feature type="region of interest" description="Disordered" evidence="3">
    <location>
        <begin position="73"/>
        <end position="167"/>
    </location>
</feature>
<evidence type="ECO:0000256" key="2">
    <source>
        <dbReference type="ARBA" id="ARBA00022803"/>
    </source>
</evidence>
<dbReference type="Pfam" id="PF10516">
    <property type="entry name" value="SHNi-TPR"/>
    <property type="match status" value="1"/>
</dbReference>